<dbReference type="Gene3D" id="3.40.50.720">
    <property type="entry name" value="NAD(P)-binding Rossmann-like Domain"/>
    <property type="match status" value="1"/>
</dbReference>
<dbReference type="Pfam" id="PF01370">
    <property type="entry name" value="Epimerase"/>
    <property type="match status" value="1"/>
</dbReference>
<dbReference type="PRINTS" id="PR01713">
    <property type="entry name" value="NUCEPIMERASE"/>
</dbReference>
<protein>
    <submittedName>
        <fullName evidence="3">SDR family NAD(P)-dependent oxidoreductase</fullName>
    </submittedName>
</protein>
<comment type="similarity">
    <text evidence="1">Belongs to the NAD(P)-dependent epimerase/dehydratase family.</text>
</comment>
<accession>A0ABP8LZW0</accession>
<comment type="caution">
    <text evidence="3">The sequence shown here is derived from an EMBL/GenBank/DDBJ whole genome shotgun (WGS) entry which is preliminary data.</text>
</comment>
<evidence type="ECO:0000256" key="1">
    <source>
        <dbReference type="ARBA" id="ARBA00007637"/>
    </source>
</evidence>
<dbReference type="InterPro" id="IPR036291">
    <property type="entry name" value="NAD(P)-bd_dom_sf"/>
</dbReference>
<sequence length="372" mass="41131">MKGKILITGGAGFIGSHLADELLRQGYSVRALDNLSEQVHGKDCVRPEYLHEEVELLVGDVRNPTDVEQALEGVEYVFHLAAMVGVGQSMYEIREYTDVNNIGTAVLLEALIKQPVKKLVVASSMSIYGEGLYKNAAGELVTAQERPLEQLKAADWELHDAQGQTLQAMPTAESKIPSLSSVYALSKYDQERLCLMVGRAYNIPTVAMRFFNVYGTRQALSNPYTGVLAIFASRLLNNNSPMIFEDGYQQRDFVHVRDVALACRLAMESEEATGKVFNVGSGNNYTIQEIAERLATVMDKPHLKPEVTGKYRVGDIRHCYADISLAKEVLGFYPQVEFNAGLEELANWLEGQIAYDRVNEASAELAARGLTV</sequence>
<name>A0ABP8LZW0_9BACT</name>
<dbReference type="InterPro" id="IPR001509">
    <property type="entry name" value="Epimerase_deHydtase"/>
</dbReference>
<evidence type="ECO:0000313" key="4">
    <source>
        <dbReference type="Proteomes" id="UP001500552"/>
    </source>
</evidence>
<gene>
    <name evidence="3" type="ORF">GCM10023188_36490</name>
</gene>
<evidence type="ECO:0000313" key="3">
    <source>
        <dbReference type="EMBL" id="GAA4439888.1"/>
    </source>
</evidence>
<evidence type="ECO:0000259" key="2">
    <source>
        <dbReference type="Pfam" id="PF01370"/>
    </source>
</evidence>
<proteinExistence type="inferred from homology"/>
<dbReference type="Proteomes" id="UP001500552">
    <property type="component" value="Unassembled WGS sequence"/>
</dbReference>
<dbReference type="RefSeq" id="WP_345161004.1">
    <property type="nucleotide sequence ID" value="NZ_BAABHC010000029.1"/>
</dbReference>
<keyword evidence="4" id="KW-1185">Reference proteome</keyword>
<dbReference type="EMBL" id="BAABHC010000029">
    <property type="protein sequence ID" value="GAA4439888.1"/>
    <property type="molecule type" value="Genomic_DNA"/>
</dbReference>
<dbReference type="PANTHER" id="PTHR43000">
    <property type="entry name" value="DTDP-D-GLUCOSE 4,6-DEHYDRATASE-RELATED"/>
    <property type="match status" value="1"/>
</dbReference>
<organism evidence="3 4">
    <name type="scientific">Pontibacter saemangeumensis</name>
    <dbReference type="NCBI Taxonomy" id="1084525"/>
    <lineage>
        <taxon>Bacteria</taxon>
        <taxon>Pseudomonadati</taxon>
        <taxon>Bacteroidota</taxon>
        <taxon>Cytophagia</taxon>
        <taxon>Cytophagales</taxon>
        <taxon>Hymenobacteraceae</taxon>
        <taxon>Pontibacter</taxon>
    </lineage>
</organism>
<dbReference type="SUPFAM" id="SSF51735">
    <property type="entry name" value="NAD(P)-binding Rossmann-fold domains"/>
    <property type="match status" value="1"/>
</dbReference>
<feature type="domain" description="NAD-dependent epimerase/dehydratase" evidence="2">
    <location>
        <begin position="5"/>
        <end position="280"/>
    </location>
</feature>
<reference evidence="4" key="1">
    <citation type="journal article" date="2019" name="Int. J. Syst. Evol. Microbiol.">
        <title>The Global Catalogue of Microorganisms (GCM) 10K type strain sequencing project: providing services to taxonomists for standard genome sequencing and annotation.</title>
        <authorList>
            <consortium name="The Broad Institute Genomics Platform"/>
            <consortium name="The Broad Institute Genome Sequencing Center for Infectious Disease"/>
            <person name="Wu L."/>
            <person name="Ma J."/>
        </authorList>
    </citation>
    <scope>NUCLEOTIDE SEQUENCE [LARGE SCALE GENOMIC DNA]</scope>
    <source>
        <strain evidence="4">JCM 17926</strain>
    </source>
</reference>